<accession>A0A9K3H3T7</accession>
<protein>
    <submittedName>
        <fullName evidence="2">Uncharacterized protein</fullName>
    </submittedName>
</protein>
<dbReference type="EMBL" id="MNCJ02000330">
    <property type="protein sequence ID" value="KAF5766195.1"/>
    <property type="molecule type" value="Genomic_DNA"/>
</dbReference>
<evidence type="ECO:0000313" key="2">
    <source>
        <dbReference type="EMBL" id="KAF5766195.1"/>
    </source>
</evidence>
<gene>
    <name evidence="2" type="ORF">HanXRQr2_Chr15g0712481</name>
</gene>
<name>A0A9K3H3T7_HELAN</name>
<dbReference type="Gramene" id="mRNA:HanXRQr2_Chr15g0712481">
    <property type="protein sequence ID" value="CDS:HanXRQr2_Chr15g0712481.1"/>
    <property type="gene ID" value="HanXRQr2_Chr15g0712481"/>
</dbReference>
<evidence type="ECO:0000313" key="3">
    <source>
        <dbReference type="Proteomes" id="UP000215914"/>
    </source>
</evidence>
<evidence type="ECO:0000256" key="1">
    <source>
        <dbReference type="SAM" id="MobiDB-lite"/>
    </source>
</evidence>
<feature type="compositionally biased region" description="Basic and acidic residues" evidence="1">
    <location>
        <begin position="1"/>
        <end position="15"/>
    </location>
</feature>
<proteinExistence type="predicted"/>
<dbReference type="Proteomes" id="UP000215914">
    <property type="component" value="Unassembled WGS sequence"/>
</dbReference>
<reference evidence="2" key="1">
    <citation type="journal article" date="2017" name="Nature">
        <title>The sunflower genome provides insights into oil metabolism, flowering and Asterid evolution.</title>
        <authorList>
            <person name="Badouin H."/>
            <person name="Gouzy J."/>
            <person name="Grassa C.J."/>
            <person name="Murat F."/>
            <person name="Staton S.E."/>
            <person name="Cottret L."/>
            <person name="Lelandais-Briere C."/>
            <person name="Owens G.L."/>
            <person name="Carrere S."/>
            <person name="Mayjonade B."/>
            <person name="Legrand L."/>
            <person name="Gill N."/>
            <person name="Kane N.C."/>
            <person name="Bowers J.E."/>
            <person name="Hubner S."/>
            <person name="Bellec A."/>
            <person name="Berard A."/>
            <person name="Berges H."/>
            <person name="Blanchet N."/>
            <person name="Boniface M.C."/>
            <person name="Brunel D."/>
            <person name="Catrice O."/>
            <person name="Chaidir N."/>
            <person name="Claudel C."/>
            <person name="Donnadieu C."/>
            <person name="Faraut T."/>
            <person name="Fievet G."/>
            <person name="Helmstetter N."/>
            <person name="King M."/>
            <person name="Knapp S.J."/>
            <person name="Lai Z."/>
            <person name="Le Paslier M.C."/>
            <person name="Lippi Y."/>
            <person name="Lorenzon L."/>
            <person name="Mandel J.R."/>
            <person name="Marage G."/>
            <person name="Marchand G."/>
            <person name="Marquand E."/>
            <person name="Bret-Mestries E."/>
            <person name="Morien E."/>
            <person name="Nambeesan S."/>
            <person name="Nguyen T."/>
            <person name="Pegot-Espagnet P."/>
            <person name="Pouilly N."/>
            <person name="Raftis F."/>
            <person name="Sallet E."/>
            <person name="Schiex T."/>
            <person name="Thomas J."/>
            <person name="Vandecasteele C."/>
            <person name="Vares D."/>
            <person name="Vear F."/>
            <person name="Vautrin S."/>
            <person name="Crespi M."/>
            <person name="Mangin B."/>
            <person name="Burke J.M."/>
            <person name="Salse J."/>
            <person name="Munos S."/>
            <person name="Vincourt P."/>
            <person name="Rieseberg L.H."/>
            <person name="Langlade N.B."/>
        </authorList>
    </citation>
    <scope>NUCLEOTIDE SEQUENCE</scope>
    <source>
        <tissue evidence="2">Leaves</tissue>
    </source>
</reference>
<organism evidence="2 3">
    <name type="scientific">Helianthus annuus</name>
    <name type="common">Common sunflower</name>
    <dbReference type="NCBI Taxonomy" id="4232"/>
    <lineage>
        <taxon>Eukaryota</taxon>
        <taxon>Viridiplantae</taxon>
        <taxon>Streptophyta</taxon>
        <taxon>Embryophyta</taxon>
        <taxon>Tracheophyta</taxon>
        <taxon>Spermatophyta</taxon>
        <taxon>Magnoliopsida</taxon>
        <taxon>eudicotyledons</taxon>
        <taxon>Gunneridae</taxon>
        <taxon>Pentapetalae</taxon>
        <taxon>asterids</taxon>
        <taxon>campanulids</taxon>
        <taxon>Asterales</taxon>
        <taxon>Asteraceae</taxon>
        <taxon>Asteroideae</taxon>
        <taxon>Heliantheae alliance</taxon>
        <taxon>Heliantheae</taxon>
        <taxon>Helianthus</taxon>
    </lineage>
</organism>
<reference evidence="2" key="2">
    <citation type="submission" date="2020-06" db="EMBL/GenBank/DDBJ databases">
        <title>Helianthus annuus Genome sequencing and assembly Release 2.</title>
        <authorList>
            <person name="Gouzy J."/>
            <person name="Langlade N."/>
            <person name="Munos S."/>
        </authorList>
    </citation>
    <scope>NUCLEOTIDE SEQUENCE</scope>
    <source>
        <tissue evidence="2">Leaves</tissue>
    </source>
</reference>
<sequence length="122" mass="14021">MGSRKDSPPKTRKQEPSPTWPEETLGNIYYKSYDEGLANEIHASVWKVKQGDTFGDSAPCREWFMGAFPPGEVRHQCDCGHNALYRSHVNAQANCASSSHQITFEWRTMYLERSSWEKHRDG</sequence>
<keyword evidence="3" id="KW-1185">Reference proteome</keyword>
<comment type="caution">
    <text evidence="2">The sequence shown here is derived from an EMBL/GenBank/DDBJ whole genome shotgun (WGS) entry which is preliminary data.</text>
</comment>
<dbReference type="AlphaFoldDB" id="A0A9K3H3T7"/>
<feature type="region of interest" description="Disordered" evidence="1">
    <location>
        <begin position="1"/>
        <end position="23"/>
    </location>
</feature>